<feature type="compositionally biased region" description="Basic and acidic residues" evidence="1">
    <location>
        <begin position="85"/>
        <end position="129"/>
    </location>
</feature>
<evidence type="ECO:0000313" key="3">
    <source>
        <dbReference type="Proteomes" id="UP000320513"/>
    </source>
</evidence>
<comment type="caution">
    <text evidence="2">The sequence shown here is derived from an EMBL/GenBank/DDBJ whole genome shotgun (WGS) entry which is preliminary data.</text>
</comment>
<dbReference type="OrthoDB" id="4734718at2"/>
<reference evidence="2 3" key="1">
    <citation type="submission" date="2019-07" db="EMBL/GenBank/DDBJ databases">
        <title>New Mycobacterium species.</title>
        <authorList>
            <person name="Tortoli E."/>
            <person name="Ghielmetti G."/>
            <person name="Friedel U."/>
            <person name="Trovato A."/>
        </authorList>
    </citation>
    <scope>NUCLEOTIDE SEQUENCE [LARGE SCALE GENOMIC DNA]</scope>
    <source>
        <strain evidence="2 3">16-83</strain>
    </source>
</reference>
<sequence>MTRPYCKTHHLVKTFMGWTEKQLPDGTLILTAPSGRTYVTTPGSALLFPSLARAVGGCPAPEIDAPAEDYCAPRTAMMPKRRRTRSQDRAYRVAAERRKNREARAARKSESHDDFGPAPPAHDDDPPPF</sequence>
<dbReference type="Proteomes" id="UP000320513">
    <property type="component" value="Unassembled WGS sequence"/>
</dbReference>
<protein>
    <recommendedName>
        <fullName evidence="4">HNH endonuclease</fullName>
    </recommendedName>
</protein>
<proteinExistence type="predicted"/>
<keyword evidence="3" id="KW-1185">Reference proteome</keyword>
<dbReference type="EMBL" id="VMQU01000135">
    <property type="protein sequence ID" value="TVS83804.1"/>
    <property type="molecule type" value="Genomic_DNA"/>
</dbReference>
<evidence type="ECO:0000313" key="2">
    <source>
        <dbReference type="EMBL" id="TVS83804.1"/>
    </source>
</evidence>
<feature type="region of interest" description="Disordered" evidence="1">
    <location>
        <begin position="77"/>
        <end position="129"/>
    </location>
</feature>
<evidence type="ECO:0008006" key="4">
    <source>
        <dbReference type="Google" id="ProtNLM"/>
    </source>
</evidence>
<organism evidence="2 3">
    <name type="scientific">Mycobacterium helveticum</name>
    <dbReference type="NCBI Taxonomy" id="2592811"/>
    <lineage>
        <taxon>Bacteria</taxon>
        <taxon>Bacillati</taxon>
        <taxon>Actinomycetota</taxon>
        <taxon>Actinomycetes</taxon>
        <taxon>Mycobacteriales</taxon>
        <taxon>Mycobacteriaceae</taxon>
        <taxon>Mycobacterium</taxon>
    </lineage>
</organism>
<gene>
    <name evidence="2" type="ORF">FPZ47_22950</name>
</gene>
<name>A0A557XE20_9MYCO</name>
<dbReference type="AlphaFoldDB" id="A0A557XE20"/>
<accession>A0A557XE20</accession>
<evidence type="ECO:0000256" key="1">
    <source>
        <dbReference type="SAM" id="MobiDB-lite"/>
    </source>
</evidence>